<feature type="region of interest" description="Disordered" evidence="1">
    <location>
        <begin position="194"/>
        <end position="231"/>
    </location>
</feature>
<evidence type="ECO:0000256" key="1">
    <source>
        <dbReference type="SAM" id="MobiDB-lite"/>
    </source>
</evidence>
<sequence length="258" mass="28233">MSTSHGHKSTAEEVANQRRQLILVVSGESSPQVADRLSAEIGVNYIGGTSILRECNENSDQAKELAEVCQKISEHTGIAILTLPEYTFPLKQLRQAVPKDVDVRFIICDNDDGAGALEESGVSGCRFLRVVVDEDHGGVEDVVRKIEAELWGAGARDQFLKTASQNIIRGWHNMCASKVSFETVSRPFTPTIVRAWTEPPPKKQAPAPPFPPSSKQQTPVAPTKPTTDLRYPVPQLLTYDSSIVTSTELVASPTKELR</sequence>
<keyword evidence="3" id="KW-1185">Reference proteome</keyword>
<reference evidence="2 3" key="1">
    <citation type="journal article" date="2018" name="Nat. Ecol. Evol.">
        <title>Pezizomycetes genomes reveal the molecular basis of ectomycorrhizal truffle lifestyle.</title>
        <authorList>
            <person name="Murat C."/>
            <person name="Payen T."/>
            <person name="Noel B."/>
            <person name="Kuo A."/>
            <person name="Morin E."/>
            <person name="Chen J."/>
            <person name="Kohler A."/>
            <person name="Krizsan K."/>
            <person name="Balestrini R."/>
            <person name="Da Silva C."/>
            <person name="Montanini B."/>
            <person name="Hainaut M."/>
            <person name="Levati E."/>
            <person name="Barry K.W."/>
            <person name="Belfiori B."/>
            <person name="Cichocki N."/>
            <person name="Clum A."/>
            <person name="Dockter R.B."/>
            <person name="Fauchery L."/>
            <person name="Guy J."/>
            <person name="Iotti M."/>
            <person name="Le Tacon F."/>
            <person name="Lindquist E.A."/>
            <person name="Lipzen A."/>
            <person name="Malagnac F."/>
            <person name="Mello A."/>
            <person name="Molinier V."/>
            <person name="Miyauchi S."/>
            <person name="Poulain J."/>
            <person name="Riccioni C."/>
            <person name="Rubini A."/>
            <person name="Sitrit Y."/>
            <person name="Splivallo R."/>
            <person name="Traeger S."/>
            <person name="Wang M."/>
            <person name="Zifcakova L."/>
            <person name="Wipf D."/>
            <person name="Zambonelli A."/>
            <person name="Paolocci F."/>
            <person name="Nowrousian M."/>
            <person name="Ottonello S."/>
            <person name="Baldrian P."/>
            <person name="Spatafora J.W."/>
            <person name="Henrissat B."/>
            <person name="Nagy L.G."/>
            <person name="Aury J.M."/>
            <person name="Wincker P."/>
            <person name="Grigoriev I.V."/>
            <person name="Bonfante P."/>
            <person name="Martin F.M."/>
        </authorList>
    </citation>
    <scope>NUCLEOTIDE SEQUENCE [LARGE SCALE GENOMIC DNA]</scope>
    <source>
        <strain evidence="2 3">CCBAS932</strain>
    </source>
</reference>
<name>A0A3N4L1I6_9PEZI</name>
<accession>A0A3N4L1I6</accession>
<dbReference type="EMBL" id="ML119112">
    <property type="protein sequence ID" value="RPB15539.1"/>
    <property type="molecule type" value="Genomic_DNA"/>
</dbReference>
<feature type="compositionally biased region" description="Pro residues" evidence="1">
    <location>
        <begin position="198"/>
        <end position="212"/>
    </location>
</feature>
<dbReference type="OrthoDB" id="10349789at2759"/>
<dbReference type="Proteomes" id="UP000277580">
    <property type="component" value="Unassembled WGS sequence"/>
</dbReference>
<proteinExistence type="predicted"/>
<evidence type="ECO:0000313" key="2">
    <source>
        <dbReference type="EMBL" id="RPB15539.1"/>
    </source>
</evidence>
<gene>
    <name evidence="2" type="ORF">P167DRAFT_571191</name>
</gene>
<evidence type="ECO:0000313" key="3">
    <source>
        <dbReference type="Proteomes" id="UP000277580"/>
    </source>
</evidence>
<dbReference type="InParanoid" id="A0A3N4L1I6"/>
<organism evidence="2 3">
    <name type="scientific">Morchella conica CCBAS932</name>
    <dbReference type="NCBI Taxonomy" id="1392247"/>
    <lineage>
        <taxon>Eukaryota</taxon>
        <taxon>Fungi</taxon>
        <taxon>Dikarya</taxon>
        <taxon>Ascomycota</taxon>
        <taxon>Pezizomycotina</taxon>
        <taxon>Pezizomycetes</taxon>
        <taxon>Pezizales</taxon>
        <taxon>Morchellaceae</taxon>
        <taxon>Morchella</taxon>
    </lineage>
</organism>
<dbReference type="AlphaFoldDB" id="A0A3N4L1I6"/>
<protein>
    <submittedName>
        <fullName evidence="2">Uncharacterized protein</fullName>
    </submittedName>
</protein>